<feature type="compositionally biased region" description="Basic and acidic residues" evidence="1">
    <location>
        <begin position="116"/>
        <end position="131"/>
    </location>
</feature>
<gene>
    <name evidence="3" type="primary">LOC125177622</name>
</gene>
<sequence length="165" mass="18611">MQRRGVLLRRHTSAHVTHHFAHCKNTDKEPQSEEVIDGDENEIFGDEKTEESFSSCSDSEDSKNEREKPEALGMMYEFECGHVTPCSLAHKHHAQPNIGYSYVLQVTNELSDNDDENNKTKYDREKSKNNEEPGTSEGDEDSCGSPSNPSVSSIEIIKDDFVEDS</sequence>
<feature type="region of interest" description="Disordered" evidence="1">
    <location>
        <begin position="18"/>
        <end position="70"/>
    </location>
</feature>
<protein>
    <submittedName>
        <fullName evidence="3">Uncharacterized protein LOC125177622</fullName>
    </submittedName>
</protein>
<dbReference type="KEGG" id="hazt:125177622"/>
<dbReference type="RefSeq" id="XP_047735664.1">
    <property type="nucleotide sequence ID" value="XM_047879708.1"/>
</dbReference>
<feature type="compositionally biased region" description="Basic and acidic residues" evidence="1">
    <location>
        <begin position="60"/>
        <end position="70"/>
    </location>
</feature>
<reference evidence="3" key="1">
    <citation type="submission" date="2025-08" db="UniProtKB">
        <authorList>
            <consortium name="RefSeq"/>
        </authorList>
    </citation>
    <scope>IDENTIFICATION</scope>
    <source>
        <tissue evidence="3">Whole organism</tissue>
    </source>
</reference>
<organism evidence="2 3">
    <name type="scientific">Hyalella azteca</name>
    <name type="common">Amphipod</name>
    <dbReference type="NCBI Taxonomy" id="294128"/>
    <lineage>
        <taxon>Eukaryota</taxon>
        <taxon>Metazoa</taxon>
        <taxon>Ecdysozoa</taxon>
        <taxon>Arthropoda</taxon>
        <taxon>Crustacea</taxon>
        <taxon>Multicrustacea</taxon>
        <taxon>Malacostraca</taxon>
        <taxon>Eumalacostraca</taxon>
        <taxon>Peracarida</taxon>
        <taxon>Amphipoda</taxon>
        <taxon>Senticaudata</taxon>
        <taxon>Talitrida</taxon>
        <taxon>Talitroidea</taxon>
        <taxon>Hyalellidae</taxon>
        <taxon>Hyalella</taxon>
    </lineage>
</organism>
<dbReference type="AlphaFoldDB" id="A0A979FH74"/>
<proteinExistence type="predicted"/>
<accession>A0A979FH74</accession>
<feature type="compositionally biased region" description="Low complexity" evidence="1">
    <location>
        <begin position="143"/>
        <end position="153"/>
    </location>
</feature>
<dbReference type="GeneID" id="125177622"/>
<feature type="region of interest" description="Disordered" evidence="1">
    <location>
        <begin position="109"/>
        <end position="165"/>
    </location>
</feature>
<evidence type="ECO:0000313" key="3">
    <source>
        <dbReference type="RefSeq" id="XP_047735664.1"/>
    </source>
</evidence>
<name>A0A979FH74_HYAAZ</name>
<dbReference type="Proteomes" id="UP000694843">
    <property type="component" value="Unplaced"/>
</dbReference>
<feature type="compositionally biased region" description="Acidic residues" evidence="1">
    <location>
        <begin position="32"/>
        <end position="44"/>
    </location>
</feature>
<keyword evidence="2" id="KW-1185">Reference proteome</keyword>
<evidence type="ECO:0000256" key="1">
    <source>
        <dbReference type="SAM" id="MobiDB-lite"/>
    </source>
</evidence>
<feature type="compositionally biased region" description="Basic and acidic residues" evidence="1">
    <location>
        <begin position="156"/>
        <end position="165"/>
    </location>
</feature>
<evidence type="ECO:0000313" key="2">
    <source>
        <dbReference type="Proteomes" id="UP000694843"/>
    </source>
</evidence>